<evidence type="ECO:0000313" key="2">
    <source>
        <dbReference type="Proteomes" id="UP001359308"/>
    </source>
</evidence>
<dbReference type="Proteomes" id="UP001359308">
    <property type="component" value="Chromosome"/>
</dbReference>
<name>A0ABZ2F5X2_METCP</name>
<sequence length="103" mass="10798">MSAPINAAFVECRKENAVPKYDYFCEANDRVVEVSHPMNERLTTWGEVCERAGLSAGNTPPDTPVKKLITGGGVVRAGALKNPEAPPCQSGAPCCGAGTCGFN</sequence>
<evidence type="ECO:0000313" key="1">
    <source>
        <dbReference type="EMBL" id="WWF02638.1"/>
    </source>
</evidence>
<keyword evidence="2" id="KW-1185">Reference proteome</keyword>
<reference evidence="1 2" key="1">
    <citation type="submission" date="2022-09" db="EMBL/GenBank/DDBJ databases">
        <authorList>
            <person name="Giprobiosintez L."/>
        </authorList>
    </citation>
    <scope>NUCLEOTIDE SEQUENCE [LARGE SCALE GENOMIC DNA]</scope>
    <source>
        <strain evidence="2">VKPM-B-12549 (GBS-15)</strain>
    </source>
</reference>
<gene>
    <name evidence="1" type="ORF">N4J17_03215</name>
</gene>
<protein>
    <submittedName>
        <fullName evidence="1">Zinc ribbon domain-containing protein</fullName>
    </submittedName>
</protein>
<dbReference type="RefSeq" id="WP_232470466.1">
    <property type="nucleotide sequence ID" value="NZ_CP104311.1"/>
</dbReference>
<dbReference type="EMBL" id="CP104311">
    <property type="protein sequence ID" value="WWF02638.1"/>
    <property type="molecule type" value="Genomic_DNA"/>
</dbReference>
<accession>A0ABZ2F5X2</accession>
<organism evidence="1 2">
    <name type="scientific">Methylococcus capsulatus</name>
    <dbReference type="NCBI Taxonomy" id="414"/>
    <lineage>
        <taxon>Bacteria</taxon>
        <taxon>Pseudomonadati</taxon>
        <taxon>Pseudomonadota</taxon>
        <taxon>Gammaproteobacteria</taxon>
        <taxon>Methylococcales</taxon>
        <taxon>Methylococcaceae</taxon>
        <taxon>Methylococcus</taxon>
    </lineage>
</organism>
<proteinExistence type="predicted"/>